<dbReference type="GeneID" id="80541135"/>
<accession>A0A173DQC8</accession>
<proteinExistence type="predicted"/>
<dbReference type="RefSeq" id="YP_010802390.1">
    <property type="nucleotide sequence ID" value="NC_076998.1"/>
</dbReference>
<feature type="region of interest" description="Disordered" evidence="1">
    <location>
        <begin position="76"/>
        <end position="102"/>
    </location>
</feature>
<dbReference type="KEGG" id="vg:80541135"/>
<evidence type="ECO:0000313" key="3">
    <source>
        <dbReference type="Proteomes" id="UP001161463"/>
    </source>
</evidence>
<dbReference type="EMBL" id="KX035107">
    <property type="protein sequence ID" value="ANG55950.1"/>
    <property type="molecule type" value="Genomic_DNA"/>
</dbReference>
<dbReference type="Proteomes" id="UP001161463">
    <property type="component" value="Segment"/>
</dbReference>
<reference evidence="2" key="2">
    <citation type="submission" date="2016-04" db="EMBL/GenBank/DDBJ databases">
        <authorList>
            <person name="Evans L.H."/>
            <person name="Alamgir A."/>
            <person name="Owens N."/>
            <person name="Weber N.D."/>
            <person name="Virtaneva K."/>
            <person name="Barbian K."/>
            <person name="Babar A."/>
            <person name="Rosenke K."/>
        </authorList>
    </citation>
    <scope>NUCLEOTIDE SEQUENCE</scope>
    <source>
        <strain evidence="2">21</strain>
    </source>
</reference>
<protein>
    <submittedName>
        <fullName evidence="2">Nonstructural protein NS2</fullName>
    </submittedName>
</protein>
<sequence length="234" mass="25993">MDLEATKMDFVSVVNQYCQSNPDSLDQESIQTMLSLSDVLSVAGSDANAINIELYTDLCAPPVYQHLKTLLETFIDDQESSPSPSSSPVTKRKKKAELTTTSSTIVRGTTGAATASTTSSSISALFARLEAKTTLSTMPSANCSMSIREQEKLFTIKLDKIPGDKYVELNVYNLIDVQNVPPQRRWTKALTRIKNVYKEQDAAFKDIDKLVKKTLDHFERQGGKTEFRQLNSPQ</sequence>
<evidence type="ECO:0000313" key="2">
    <source>
        <dbReference type="EMBL" id="ANG55950.1"/>
    </source>
</evidence>
<name>A0A173DQC8_9VIRU</name>
<evidence type="ECO:0000256" key="1">
    <source>
        <dbReference type="SAM" id="MobiDB-lite"/>
    </source>
</evidence>
<organism evidence="2 3">
    <name type="scientific">Human CSF-associated densovirus</name>
    <dbReference type="NCBI Taxonomy" id="1850255"/>
    <lineage>
        <taxon>Viruses</taxon>
        <taxon>Monodnaviria</taxon>
        <taxon>Shotokuvirae</taxon>
        <taxon>Cossaviricota</taxon>
        <taxon>Quintoviricetes</taxon>
        <taxon>Piccovirales</taxon>
        <taxon>Parvoviridae</taxon>
        <taxon>Densovirinae</taxon>
        <taxon>Iteradensovirus</taxon>
        <taxon>Iteradensovirus incertum2</taxon>
    </lineage>
</organism>
<keyword evidence="3" id="KW-1185">Reference proteome</keyword>
<reference evidence="2" key="1">
    <citation type="journal article" date="2016" name="Arch. Virol.">
        <title>A new densovirus in cerebrospinal fluid from a case of anti-NMDA-receptor encephalitis.</title>
        <authorList>
            <person name="Phan T.G."/>
            <person name="Messacar K."/>
            <person name="Dominguez S.R."/>
            <person name="da Costa A.C."/>
            <person name="Deng X."/>
            <person name="Delwart E."/>
        </authorList>
    </citation>
    <scope>NUCLEOTIDE SEQUENCE</scope>
    <source>
        <strain evidence="2">21</strain>
    </source>
</reference>